<accession>A0A3S3T0N7</accession>
<dbReference type="GO" id="GO:0000160">
    <property type="term" value="P:phosphorelay signal transduction system"/>
    <property type="evidence" value="ECO:0007669"/>
    <property type="project" value="InterPro"/>
</dbReference>
<evidence type="ECO:0000256" key="1">
    <source>
        <dbReference type="PROSITE-ProRule" id="PRU00169"/>
    </source>
</evidence>
<comment type="caution">
    <text evidence="3">The sequence shown here is derived from an EMBL/GenBank/DDBJ whole genome shotgun (WGS) entry which is preliminary data.</text>
</comment>
<evidence type="ECO:0000259" key="2">
    <source>
        <dbReference type="PROSITE" id="PS50110"/>
    </source>
</evidence>
<sequence>MRILVVDQEYLVAMEAERILQERGAYETQIAMPWELAKALKESDFDMILIDAMVVAAPECQGLIRQSGLPVVLLSFRSHDLDGVPEWPGAPVVPKPFDDEQVLQAVRAFPFDPETF</sequence>
<dbReference type="EMBL" id="SBIP01000002">
    <property type="protein sequence ID" value="RWX79218.1"/>
    <property type="molecule type" value="Genomic_DNA"/>
</dbReference>
<dbReference type="Gene3D" id="3.40.50.2300">
    <property type="match status" value="1"/>
</dbReference>
<dbReference type="RefSeq" id="WP_128443193.1">
    <property type="nucleotide sequence ID" value="NZ_SBIP01000002.1"/>
</dbReference>
<protein>
    <submittedName>
        <fullName evidence="3">Response regulator transcription factor</fullName>
    </submittedName>
</protein>
<dbReference type="PROSITE" id="PS50110">
    <property type="entry name" value="RESPONSE_REGULATORY"/>
    <property type="match status" value="1"/>
</dbReference>
<evidence type="ECO:0000313" key="3">
    <source>
        <dbReference type="EMBL" id="RWX79218.1"/>
    </source>
</evidence>
<dbReference type="InterPro" id="IPR001789">
    <property type="entry name" value="Sig_transdc_resp-reg_receiver"/>
</dbReference>
<dbReference type="OrthoDB" id="8366847at2"/>
<dbReference type="SUPFAM" id="SSF52172">
    <property type="entry name" value="CheY-like"/>
    <property type="match status" value="1"/>
</dbReference>
<dbReference type="AlphaFoldDB" id="A0A3S3T0N7"/>
<keyword evidence="4" id="KW-1185">Reference proteome</keyword>
<dbReference type="Proteomes" id="UP000287687">
    <property type="component" value="Unassembled WGS sequence"/>
</dbReference>
<feature type="modified residue" description="4-aspartylphosphate" evidence="1">
    <location>
        <position position="51"/>
    </location>
</feature>
<organism evidence="3 4">
    <name type="scientific">Neorhizobium lilium</name>
    <dbReference type="NCBI Taxonomy" id="2503024"/>
    <lineage>
        <taxon>Bacteria</taxon>
        <taxon>Pseudomonadati</taxon>
        <taxon>Pseudomonadota</taxon>
        <taxon>Alphaproteobacteria</taxon>
        <taxon>Hyphomicrobiales</taxon>
        <taxon>Rhizobiaceae</taxon>
        <taxon>Rhizobium/Agrobacterium group</taxon>
        <taxon>Neorhizobium</taxon>
    </lineage>
</organism>
<proteinExistence type="predicted"/>
<keyword evidence="1" id="KW-0597">Phosphoprotein</keyword>
<evidence type="ECO:0000313" key="4">
    <source>
        <dbReference type="Proteomes" id="UP000287687"/>
    </source>
</evidence>
<dbReference type="InterPro" id="IPR011006">
    <property type="entry name" value="CheY-like_superfamily"/>
</dbReference>
<feature type="domain" description="Response regulatory" evidence="2">
    <location>
        <begin position="2"/>
        <end position="110"/>
    </location>
</feature>
<name>A0A3S3T0N7_9HYPH</name>
<reference evidence="3 4" key="1">
    <citation type="submission" date="2019-01" db="EMBL/GenBank/DDBJ databases">
        <title>The draft genome of Rhizobium sp. 24NR.</title>
        <authorList>
            <person name="Liu L."/>
            <person name="Liang L."/>
            <person name="Shi S."/>
            <person name="Xu L."/>
            <person name="Wang X."/>
            <person name="Li L."/>
            <person name="Zhang X."/>
        </authorList>
    </citation>
    <scope>NUCLEOTIDE SEQUENCE [LARGE SCALE GENOMIC DNA]</scope>
    <source>
        <strain evidence="3 4">24NR</strain>
    </source>
</reference>
<gene>
    <name evidence="3" type="ORF">EPK99_11685</name>
</gene>